<dbReference type="Pfam" id="PF00009">
    <property type="entry name" value="GTP_EFTU"/>
    <property type="match status" value="1"/>
</dbReference>
<dbReference type="Proteomes" id="UP001152320">
    <property type="component" value="Chromosome 21"/>
</dbReference>
<gene>
    <name evidence="12" type="ORF">HOLleu_38481</name>
</gene>
<dbReference type="Gene3D" id="3.40.50.300">
    <property type="entry name" value="P-loop containing nucleotide triphosphate hydrolases"/>
    <property type="match status" value="1"/>
</dbReference>
<evidence type="ECO:0000256" key="9">
    <source>
        <dbReference type="ARBA" id="ARBA00022917"/>
    </source>
</evidence>
<keyword evidence="4" id="KW-0479">Metal-binding</keyword>
<sequence>MAKLHFERYKPHLNVATIGHVDHGKSTLTAAITKAMSTCGLGKVISLGDIFNPEEKERGISISPKYFEYETENRHYAHIDCPGHAGYLKNLLWGVSQADCAILVVSSADGPMPQTREHILCARQMGVSHIVVFLNVKYDTDEELEELVQLEIRELLTEYGFDGENLPVVKGSALHALESTGHKDGDANCIYKLLEEMDSYLPIPERDLGKPFMMMVGNVYSLPGMESFGKILNKAEAGDHMAIQLGSDIKRKDIRRGMVVCAPGTVTLHNHVETEMYLLRKEEGGNHTPFFNGYTPQMYQFSWDVEVKVKLPEGTEMAFPGDHLRATWKLLRSMPVGVGQRFSLRNNGRTIGTGVITQILPDL</sequence>
<evidence type="ECO:0000256" key="7">
    <source>
        <dbReference type="ARBA" id="ARBA00022801"/>
    </source>
</evidence>
<proteinExistence type="inferred from homology"/>
<dbReference type="InterPro" id="IPR050055">
    <property type="entry name" value="EF-Tu_GTPase"/>
</dbReference>
<keyword evidence="6 12" id="KW-0251">Elongation factor</keyword>
<protein>
    <submittedName>
        <fullName evidence="12">Elongation factor Tu, mitochondrial</fullName>
    </submittedName>
</protein>
<dbReference type="Gene3D" id="2.40.30.10">
    <property type="entry name" value="Translation factors"/>
    <property type="match status" value="2"/>
</dbReference>
<dbReference type="InterPro" id="IPR004160">
    <property type="entry name" value="Transl_elong_EFTu/EF1A_C"/>
</dbReference>
<evidence type="ECO:0000256" key="6">
    <source>
        <dbReference type="ARBA" id="ARBA00022768"/>
    </source>
</evidence>
<keyword evidence="8" id="KW-0460">Magnesium</keyword>
<dbReference type="EMBL" id="JAIZAY010000021">
    <property type="protein sequence ID" value="KAJ8021316.1"/>
    <property type="molecule type" value="Genomic_DNA"/>
</dbReference>
<keyword evidence="3" id="KW-0963">Cytoplasm</keyword>
<evidence type="ECO:0000256" key="1">
    <source>
        <dbReference type="ARBA" id="ARBA00007249"/>
    </source>
</evidence>
<dbReference type="PRINTS" id="PR00315">
    <property type="entry name" value="ELONGATNFCT"/>
</dbReference>
<dbReference type="PROSITE" id="PS51722">
    <property type="entry name" value="G_TR_2"/>
    <property type="match status" value="1"/>
</dbReference>
<dbReference type="FunFam" id="3.40.50.300:FF:000576">
    <property type="entry name" value="Elongation factor Tu"/>
    <property type="match status" value="1"/>
</dbReference>
<dbReference type="SUPFAM" id="SSF50447">
    <property type="entry name" value="Translation proteins"/>
    <property type="match status" value="1"/>
</dbReference>
<keyword evidence="13" id="KW-1185">Reference proteome</keyword>
<dbReference type="AlphaFoldDB" id="A0A9Q0YLZ5"/>
<evidence type="ECO:0000313" key="12">
    <source>
        <dbReference type="EMBL" id="KAJ8021316.1"/>
    </source>
</evidence>
<keyword evidence="9" id="KW-0648">Protein biosynthesis</keyword>
<dbReference type="OrthoDB" id="2067at2759"/>
<dbReference type="InterPro" id="IPR009000">
    <property type="entry name" value="Transl_B-barrel_sf"/>
</dbReference>
<feature type="domain" description="Tr-type G" evidence="11">
    <location>
        <begin position="10"/>
        <end position="205"/>
    </location>
</feature>
<evidence type="ECO:0000256" key="10">
    <source>
        <dbReference type="ARBA" id="ARBA00023134"/>
    </source>
</evidence>
<dbReference type="GO" id="GO:0005739">
    <property type="term" value="C:mitochondrion"/>
    <property type="evidence" value="ECO:0007669"/>
    <property type="project" value="TreeGrafter"/>
</dbReference>
<evidence type="ECO:0000256" key="4">
    <source>
        <dbReference type="ARBA" id="ARBA00022723"/>
    </source>
</evidence>
<dbReference type="GO" id="GO:0003746">
    <property type="term" value="F:translation elongation factor activity"/>
    <property type="evidence" value="ECO:0007669"/>
    <property type="project" value="UniProtKB-KW"/>
</dbReference>
<dbReference type="GO" id="GO:0070125">
    <property type="term" value="P:mitochondrial translational elongation"/>
    <property type="evidence" value="ECO:0007669"/>
    <property type="project" value="TreeGrafter"/>
</dbReference>
<organism evidence="12 13">
    <name type="scientific">Holothuria leucospilota</name>
    <name type="common">Black long sea cucumber</name>
    <name type="synonym">Mertensiothuria leucospilota</name>
    <dbReference type="NCBI Taxonomy" id="206669"/>
    <lineage>
        <taxon>Eukaryota</taxon>
        <taxon>Metazoa</taxon>
        <taxon>Echinodermata</taxon>
        <taxon>Eleutherozoa</taxon>
        <taxon>Echinozoa</taxon>
        <taxon>Holothuroidea</taxon>
        <taxon>Aspidochirotacea</taxon>
        <taxon>Aspidochirotida</taxon>
        <taxon>Holothuriidae</taxon>
        <taxon>Holothuria</taxon>
    </lineage>
</organism>
<dbReference type="GO" id="GO:0005525">
    <property type="term" value="F:GTP binding"/>
    <property type="evidence" value="ECO:0007669"/>
    <property type="project" value="UniProtKB-KW"/>
</dbReference>
<dbReference type="InterPro" id="IPR027417">
    <property type="entry name" value="P-loop_NTPase"/>
</dbReference>
<comment type="caution">
    <text evidence="12">The sequence shown here is derived from an EMBL/GenBank/DDBJ whole genome shotgun (WGS) entry which is preliminary data.</text>
</comment>
<keyword evidence="10" id="KW-0342">GTP-binding</keyword>
<evidence type="ECO:0000313" key="13">
    <source>
        <dbReference type="Proteomes" id="UP001152320"/>
    </source>
</evidence>
<reference evidence="12" key="1">
    <citation type="submission" date="2021-10" db="EMBL/GenBank/DDBJ databases">
        <title>Tropical sea cucumber genome reveals ecological adaptation and Cuvierian tubules defense mechanism.</title>
        <authorList>
            <person name="Chen T."/>
        </authorList>
    </citation>
    <scope>NUCLEOTIDE SEQUENCE</scope>
    <source>
        <strain evidence="12">Nanhai2018</strain>
        <tissue evidence="12">Muscle</tissue>
    </source>
</reference>
<keyword evidence="5" id="KW-0547">Nucleotide-binding</keyword>
<evidence type="ECO:0000256" key="8">
    <source>
        <dbReference type="ARBA" id="ARBA00022842"/>
    </source>
</evidence>
<dbReference type="GO" id="GO:0003924">
    <property type="term" value="F:GTPase activity"/>
    <property type="evidence" value="ECO:0007669"/>
    <property type="project" value="InterPro"/>
</dbReference>
<name>A0A9Q0YLZ5_HOLLE</name>
<dbReference type="InterPro" id="IPR000795">
    <property type="entry name" value="T_Tr_GTP-bd_dom"/>
</dbReference>
<accession>A0A9Q0YLZ5</accession>
<comment type="subunit">
    <text evidence="2">Monomer.</text>
</comment>
<dbReference type="FunFam" id="2.40.30.10:FF:000002">
    <property type="entry name" value="Elongation factor Tu"/>
    <property type="match status" value="1"/>
</dbReference>
<dbReference type="PANTHER" id="PTHR43721:SF22">
    <property type="entry name" value="ELONGATION FACTOR TU, MITOCHONDRIAL"/>
    <property type="match status" value="1"/>
</dbReference>
<evidence type="ECO:0000256" key="2">
    <source>
        <dbReference type="ARBA" id="ARBA00011245"/>
    </source>
</evidence>
<evidence type="ECO:0000256" key="5">
    <source>
        <dbReference type="ARBA" id="ARBA00022741"/>
    </source>
</evidence>
<evidence type="ECO:0000259" key="11">
    <source>
        <dbReference type="PROSITE" id="PS51722"/>
    </source>
</evidence>
<dbReference type="SUPFAM" id="SSF50465">
    <property type="entry name" value="EF-Tu/eEF-1alpha/eIF2-gamma C-terminal domain"/>
    <property type="match status" value="1"/>
</dbReference>
<dbReference type="Pfam" id="PF03143">
    <property type="entry name" value="GTP_EFTU_D3"/>
    <property type="match status" value="1"/>
</dbReference>
<dbReference type="SUPFAM" id="SSF52540">
    <property type="entry name" value="P-loop containing nucleoside triphosphate hydrolases"/>
    <property type="match status" value="1"/>
</dbReference>
<evidence type="ECO:0000256" key="3">
    <source>
        <dbReference type="ARBA" id="ARBA00022490"/>
    </source>
</evidence>
<comment type="similarity">
    <text evidence="1">Belongs to the TRAFAC class translation factor GTPase superfamily. Classic translation factor GTPase family. EF-Tu/EF-1A subfamily.</text>
</comment>
<dbReference type="InterPro" id="IPR009001">
    <property type="entry name" value="Transl_elong_EF1A/Init_IF2_C"/>
</dbReference>
<keyword evidence="7" id="KW-0378">Hydrolase</keyword>
<dbReference type="GO" id="GO:0046872">
    <property type="term" value="F:metal ion binding"/>
    <property type="evidence" value="ECO:0007669"/>
    <property type="project" value="UniProtKB-KW"/>
</dbReference>
<dbReference type="PANTHER" id="PTHR43721">
    <property type="entry name" value="ELONGATION FACTOR TU-RELATED"/>
    <property type="match status" value="1"/>
</dbReference>